<dbReference type="SUPFAM" id="SSF51261">
    <property type="entry name" value="Duplicated hybrid motif"/>
    <property type="match status" value="1"/>
</dbReference>
<keyword evidence="2" id="KW-1133">Transmembrane helix</keyword>
<dbReference type="Gene3D" id="2.70.70.10">
    <property type="entry name" value="Glucose Permease (Domain IIA)"/>
    <property type="match status" value="1"/>
</dbReference>
<reference evidence="4 5" key="1">
    <citation type="submission" date="2023-07" db="EMBL/GenBank/DDBJ databases">
        <title>Genomic Encyclopedia of Type Strains, Phase IV (KMG-IV): sequencing the most valuable type-strain genomes for metagenomic binning, comparative biology and taxonomic classification.</title>
        <authorList>
            <person name="Goeker M."/>
        </authorList>
    </citation>
    <scope>NUCLEOTIDE SEQUENCE [LARGE SCALE GENOMIC DNA]</scope>
    <source>
        <strain evidence="4 5">DSM 17740</strain>
    </source>
</reference>
<keyword evidence="5" id="KW-1185">Reference proteome</keyword>
<keyword evidence="2" id="KW-0812">Transmembrane</keyword>
<dbReference type="InterPro" id="IPR016047">
    <property type="entry name" value="M23ase_b-sheet_dom"/>
</dbReference>
<protein>
    <submittedName>
        <fullName evidence="4">Stage II sporulation protein Q</fullName>
    </submittedName>
</protein>
<comment type="caution">
    <text evidence="4">The sequence shown here is derived from an EMBL/GenBank/DDBJ whole genome shotgun (WGS) entry which is preliminary data.</text>
</comment>
<sequence>MARMVAEVMKMKEDQNQNQLSSQREEETPIPSSPWKKLMKKKWFFPAVYLAAAALILALITWYQNNNLDYAIDPDDLYDSVGYENEGETGEGVSDEDANLDPDALPVTGGPEEMIWPVAVGDDIQVVLGFFDDEASEEEQLNAMVQYERSFHPNQGIDFAHKDGETFDVVAALSGTVLQADKDPLVGYFVELEHEDGLVTVYQGLEDVQVSEGDQVKQGDLLGRAGRSIFKQDLGVHVHFQVKENGVPVNPYAFLSELTDTEETEEEARSEETDAEDDAAEQTAEQEDDE</sequence>
<feature type="transmembrane region" description="Helical" evidence="2">
    <location>
        <begin position="43"/>
        <end position="63"/>
    </location>
</feature>
<dbReference type="Pfam" id="PF01551">
    <property type="entry name" value="Peptidase_M23"/>
    <property type="match status" value="1"/>
</dbReference>
<evidence type="ECO:0000256" key="1">
    <source>
        <dbReference type="SAM" id="MobiDB-lite"/>
    </source>
</evidence>
<dbReference type="InterPro" id="IPR011055">
    <property type="entry name" value="Dup_hybrid_motif"/>
</dbReference>
<evidence type="ECO:0000313" key="5">
    <source>
        <dbReference type="Proteomes" id="UP001232445"/>
    </source>
</evidence>
<dbReference type="CDD" id="cd12797">
    <property type="entry name" value="M23_peptidase"/>
    <property type="match status" value="1"/>
</dbReference>
<dbReference type="InterPro" id="IPR050570">
    <property type="entry name" value="Cell_wall_metabolism_enzyme"/>
</dbReference>
<gene>
    <name evidence="4" type="ORF">J2S00_002226</name>
</gene>
<dbReference type="EMBL" id="JAUSUQ010000007">
    <property type="protein sequence ID" value="MDQ0339439.1"/>
    <property type="molecule type" value="Genomic_DNA"/>
</dbReference>
<feature type="compositionally biased region" description="Acidic residues" evidence="1">
    <location>
        <begin position="259"/>
        <end position="290"/>
    </location>
</feature>
<name>A0ABU0CU68_9BACI</name>
<feature type="region of interest" description="Disordered" evidence="1">
    <location>
        <begin position="8"/>
        <end position="32"/>
    </location>
</feature>
<evidence type="ECO:0000259" key="3">
    <source>
        <dbReference type="Pfam" id="PF01551"/>
    </source>
</evidence>
<organism evidence="4 5">
    <name type="scientific">Caldalkalibacillus uzonensis</name>
    <dbReference type="NCBI Taxonomy" id="353224"/>
    <lineage>
        <taxon>Bacteria</taxon>
        <taxon>Bacillati</taxon>
        <taxon>Bacillota</taxon>
        <taxon>Bacilli</taxon>
        <taxon>Bacillales</taxon>
        <taxon>Bacillaceae</taxon>
        <taxon>Caldalkalibacillus</taxon>
    </lineage>
</organism>
<accession>A0ABU0CU68</accession>
<dbReference type="PANTHER" id="PTHR21666:SF291">
    <property type="entry name" value="STAGE II SPORULATION PROTEIN Q"/>
    <property type="match status" value="1"/>
</dbReference>
<feature type="compositionally biased region" description="Acidic residues" evidence="1">
    <location>
        <begin position="85"/>
        <end position="100"/>
    </location>
</feature>
<dbReference type="Proteomes" id="UP001232445">
    <property type="component" value="Unassembled WGS sequence"/>
</dbReference>
<keyword evidence="2" id="KW-0472">Membrane</keyword>
<dbReference type="PANTHER" id="PTHR21666">
    <property type="entry name" value="PEPTIDASE-RELATED"/>
    <property type="match status" value="1"/>
</dbReference>
<feature type="region of interest" description="Disordered" evidence="1">
    <location>
        <begin position="81"/>
        <end position="100"/>
    </location>
</feature>
<proteinExistence type="predicted"/>
<feature type="region of interest" description="Disordered" evidence="1">
    <location>
        <begin position="258"/>
        <end position="290"/>
    </location>
</feature>
<evidence type="ECO:0000256" key="2">
    <source>
        <dbReference type="SAM" id="Phobius"/>
    </source>
</evidence>
<feature type="domain" description="M23ase beta-sheet core" evidence="3">
    <location>
        <begin position="153"/>
        <end position="251"/>
    </location>
</feature>
<evidence type="ECO:0000313" key="4">
    <source>
        <dbReference type="EMBL" id="MDQ0339439.1"/>
    </source>
</evidence>